<dbReference type="Gene3D" id="3.40.50.2020">
    <property type="match status" value="1"/>
</dbReference>
<dbReference type="InterPro" id="IPR029057">
    <property type="entry name" value="PRTase-like"/>
</dbReference>
<evidence type="ECO:0000313" key="4">
    <source>
        <dbReference type="EMBL" id="ADR34816.1"/>
    </source>
</evidence>
<dbReference type="Pfam" id="PF00156">
    <property type="entry name" value="Pribosyltran"/>
    <property type="match status" value="1"/>
</dbReference>
<keyword evidence="5" id="KW-1185">Reference proteome</keyword>
<evidence type="ECO:0000259" key="3">
    <source>
        <dbReference type="Pfam" id="PF00156"/>
    </source>
</evidence>
<evidence type="ECO:0000256" key="1">
    <source>
        <dbReference type="ARBA" id="ARBA00022676"/>
    </source>
</evidence>
<dbReference type="STRING" id="709032.Sulku_2156"/>
<dbReference type="SUPFAM" id="SSF53271">
    <property type="entry name" value="PRTase-like"/>
    <property type="match status" value="1"/>
</dbReference>
<dbReference type="KEGG" id="sku:Sulku_2156"/>
<evidence type="ECO:0000313" key="5">
    <source>
        <dbReference type="Proteomes" id="UP000008721"/>
    </source>
</evidence>
<dbReference type="eggNOG" id="COG2236">
    <property type="taxonomic scope" value="Bacteria"/>
</dbReference>
<dbReference type="CDD" id="cd06223">
    <property type="entry name" value="PRTases_typeI"/>
    <property type="match status" value="1"/>
</dbReference>
<dbReference type="PANTHER" id="PTHR43363:SF1">
    <property type="entry name" value="HYPOXANTHINE-GUANINE PHOSPHORIBOSYLTRANSFERASE"/>
    <property type="match status" value="1"/>
</dbReference>
<accession>E4U3B9</accession>
<dbReference type="Proteomes" id="UP000008721">
    <property type="component" value="Chromosome"/>
</dbReference>
<dbReference type="EMBL" id="CP002355">
    <property type="protein sequence ID" value="ADR34816.1"/>
    <property type="molecule type" value="Genomic_DNA"/>
</dbReference>
<dbReference type="AlphaFoldDB" id="E4U3B9"/>
<dbReference type="HOGENOM" id="CLU_080904_1_2_7"/>
<keyword evidence="2" id="KW-0808">Transferase</keyword>
<proteinExistence type="predicted"/>
<keyword evidence="1 4" id="KW-0328">Glycosyltransferase</keyword>
<name>E4U3B9_SULKY</name>
<feature type="domain" description="Phosphoribosyltransferase" evidence="3">
    <location>
        <begin position="13"/>
        <end position="145"/>
    </location>
</feature>
<gene>
    <name evidence="4" type="ordered locus">Sulku_2156</name>
</gene>
<protein>
    <submittedName>
        <fullName evidence="4">Phosphoribosyltransferase</fullName>
    </submittedName>
</protein>
<organism evidence="4 5">
    <name type="scientific">Sulfuricurvum kujiense (strain ATCC BAA-921 / DSM 16994 / JCM 11577 / YK-1)</name>
    <dbReference type="NCBI Taxonomy" id="709032"/>
    <lineage>
        <taxon>Bacteria</taxon>
        <taxon>Pseudomonadati</taxon>
        <taxon>Campylobacterota</taxon>
        <taxon>Epsilonproteobacteria</taxon>
        <taxon>Campylobacterales</taxon>
        <taxon>Sulfurimonadaceae</taxon>
        <taxon>Sulfuricurvum</taxon>
    </lineage>
</organism>
<dbReference type="OrthoDB" id="5327200at2"/>
<evidence type="ECO:0000256" key="2">
    <source>
        <dbReference type="ARBA" id="ARBA00022679"/>
    </source>
</evidence>
<dbReference type="PANTHER" id="PTHR43363">
    <property type="entry name" value="HYPOXANTHINE PHOSPHORIBOSYLTRANSFERASE"/>
    <property type="match status" value="1"/>
</dbReference>
<dbReference type="GO" id="GO:0016757">
    <property type="term" value="F:glycosyltransferase activity"/>
    <property type="evidence" value="ECO:0007669"/>
    <property type="project" value="UniProtKB-KW"/>
</dbReference>
<dbReference type="InterPro" id="IPR000836">
    <property type="entry name" value="PRTase_dom"/>
</dbReference>
<reference evidence="4 5" key="1">
    <citation type="journal article" date="2012" name="Stand. Genomic Sci.">
        <title>Complete genome sequence of the sulfur compounds oxidizing chemolithoautotroph Sulfuricurvum kujiense type strain (YK-1(T)).</title>
        <authorList>
            <person name="Han C."/>
            <person name="Kotsyurbenko O."/>
            <person name="Chertkov O."/>
            <person name="Held B."/>
            <person name="Lapidus A."/>
            <person name="Nolan M."/>
            <person name="Lucas S."/>
            <person name="Hammon N."/>
            <person name="Deshpande S."/>
            <person name="Cheng J.F."/>
            <person name="Tapia R."/>
            <person name="Goodwin L.A."/>
            <person name="Pitluck S."/>
            <person name="Liolios K."/>
            <person name="Pagani I."/>
            <person name="Ivanova N."/>
            <person name="Mavromatis K."/>
            <person name="Mikhailova N."/>
            <person name="Pati A."/>
            <person name="Chen A."/>
            <person name="Palaniappan K."/>
            <person name="Land M."/>
            <person name="Hauser L."/>
            <person name="Chang Y.J."/>
            <person name="Jeffries C.D."/>
            <person name="Brambilla E.M."/>
            <person name="Rohde M."/>
            <person name="Spring S."/>
            <person name="Sikorski J."/>
            <person name="Goker M."/>
            <person name="Woyke T."/>
            <person name="Bristow J."/>
            <person name="Eisen J.A."/>
            <person name="Markowitz V."/>
            <person name="Hugenholtz P."/>
            <person name="Kyrpides N.C."/>
            <person name="Klenk H.P."/>
            <person name="Detter J.C."/>
        </authorList>
    </citation>
    <scope>NUCLEOTIDE SEQUENCE [LARGE SCALE GENOMIC DNA]</scope>
    <source>
        <strain evidence="5">ATCC BAA-921 / DSM 16994 / JCM 11577 / YK-1</strain>
    </source>
</reference>
<sequence length="155" mass="17606">MIAPMIYYDYKRFCTDVQSLTKQCEAFRPDTILAVARGGMTLGHALSMALDVRNLQSIRTESYDGEVQRNNINVYGSCDLSASKRILVVDDIVDSGQTLMHLMPFLRSLNPAAELKIATLFTKQSALMQPDFSLHEATDWIDFFWERDFLKEGSL</sequence>